<comment type="catalytic activity">
    <reaction evidence="4">
        <text>a long-chain fatty acyl-CoA + 2 NADPH + 2 H(+) = a long-chain primary fatty alcohol + 2 NADP(+) + CoA</text>
        <dbReference type="Rhea" id="RHEA:52716"/>
        <dbReference type="ChEBI" id="CHEBI:15378"/>
        <dbReference type="ChEBI" id="CHEBI:57287"/>
        <dbReference type="ChEBI" id="CHEBI:57783"/>
        <dbReference type="ChEBI" id="CHEBI:58349"/>
        <dbReference type="ChEBI" id="CHEBI:77396"/>
        <dbReference type="ChEBI" id="CHEBI:83139"/>
        <dbReference type="EC" id="1.2.1.84"/>
    </reaction>
</comment>
<comment type="function">
    <text evidence="4">Catalyzes the reduction of fatty acyl-CoA to fatty alcohols.</text>
</comment>
<evidence type="ECO:0000313" key="7">
    <source>
        <dbReference type="EMBL" id="CAA7060509.1"/>
    </source>
</evidence>
<evidence type="ECO:0000313" key="8">
    <source>
        <dbReference type="Proteomes" id="UP000467841"/>
    </source>
</evidence>
<dbReference type="InterPro" id="IPR033640">
    <property type="entry name" value="FAR_C"/>
</dbReference>
<evidence type="ECO:0000256" key="3">
    <source>
        <dbReference type="ARBA" id="ARBA00023098"/>
    </source>
</evidence>
<keyword evidence="8" id="KW-1185">Reference proteome</keyword>
<dbReference type="CDD" id="cd05236">
    <property type="entry name" value="FAR-N_SDR_e"/>
    <property type="match status" value="1"/>
</dbReference>
<feature type="domain" description="Fatty acyl-CoA reductase C-terminal" evidence="5">
    <location>
        <begin position="473"/>
        <end position="539"/>
    </location>
</feature>
<feature type="domain" description="Thioester reductase (TE)" evidence="6">
    <location>
        <begin position="90"/>
        <end position="373"/>
    </location>
</feature>
<evidence type="ECO:0000256" key="2">
    <source>
        <dbReference type="ARBA" id="ARBA00022516"/>
    </source>
</evidence>
<dbReference type="EC" id="1.2.1.84" evidence="4"/>
<dbReference type="GO" id="GO:0102965">
    <property type="term" value="F:alcohol-forming long-chain fatty acyl-CoA reductase activity"/>
    <property type="evidence" value="ECO:0007669"/>
    <property type="project" value="UniProtKB-EC"/>
</dbReference>
<sequence length="545" mass="61152">MAISNLLATSNPVKLNGVSFFSSFSGKPNHFLSRRWSQTTTHSRVQTSFCYRETSLEAVTPLMMPETETCIDSDGVGIVSFLKGKSYLVSGATGFLAKVLIEKLLRASPEIGKIFVLMKSKDQESANKRLYDEVLKQMHGTSYEEFMKSKLIPVLGDIGEENLGIEHETADKIREEINVIVSCAGRTTFDDRYDSALSVNALGPGRLLSFGKECKKLKLFLHFSTAYVTGKKEGTVPETPLCIGENITSDLNIETELKLASEAVRKFHGSEQIKKLKELGIERAQHYGWENTYTFTKAMAESVIQSKRADLPVVIIRPSIIESSYKEPFPGWLQGIRMSDPVILAYGKGQISDFWGDYESLMDIIPVDMVANAAIAAMAKHGCGNVSELKVYNVTSSSHANPLRVGELMDLAHQHLCESPLTETVIDLTRMKFHNSLEGFTSSVFNTLAKQEREIKNGGEAESHTTLSMKGKRMLNYFVSLARTYKPYTFFQARFDDTNTRTLIEELSTEERKMFEFDVGGIDWEHYIVNVHLPGLKRLFFQGRE</sequence>
<comment type="caution">
    <text evidence="7">The sequence shown here is derived from an EMBL/GenBank/DDBJ whole genome shotgun (WGS) entry which is preliminary data.</text>
</comment>
<comment type="similarity">
    <text evidence="1 4">Belongs to the fatty acyl-CoA reductase family.</text>
</comment>
<dbReference type="CDD" id="cd09071">
    <property type="entry name" value="FAR_C"/>
    <property type="match status" value="1"/>
</dbReference>
<dbReference type="OrthoDB" id="429813at2759"/>
<dbReference type="AlphaFoldDB" id="A0A6D2LH49"/>
<keyword evidence="3 4" id="KW-0443">Lipid metabolism</keyword>
<evidence type="ECO:0000259" key="5">
    <source>
        <dbReference type="Pfam" id="PF03015"/>
    </source>
</evidence>
<accession>A0A6D2LH49</accession>
<dbReference type="Pfam" id="PF03015">
    <property type="entry name" value="Sterile"/>
    <property type="match status" value="1"/>
</dbReference>
<reference evidence="7" key="1">
    <citation type="submission" date="2020-01" db="EMBL/GenBank/DDBJ databases">
        <authorList>
            <person name="Mishra B."/>
        </authorList>
    </citation>
    <scope>NUCLEOTIDE SEQUENCE [LARGE SCALE GENOMIC DNA]</scope>
</reference>
<keyword evidence="4" id="KW-0521">NADP</keyword>
<keyword evidence="4" id="KW-0560">Oxidoreductase</keyword>
<organism evidence="7 8">
    <name type="scientific">Microthlaspi erraticum</name>
    <dbReference type="NCBI Taxonomy" id="1685480"/>
    <lineage>
        <taxon>Eukaryota</taxon>
        <taxon>Viridiplantae</taxon>
        <taxon>Streptophyta</taxon>
        <taxon>Embryophyta</taxon>
        <taxon>Tracheophyta</taxon>
        <taxon>Spermatophyta</taxon>
        <taxon>Magnoliopsida</taxon>
        <taxon>eudicotyledons</taxon>
        <taxon>Gunneridae</taxon>
        <taxon>Pentapetalae</taxon>
        <taxon>rosids</taxon>
        <taxon>malvids</taxon>
        <taxon>Brassicales</taxon>
        <taxon>Brassicaceae</taxon>
        <taxon>Coluteocarpeae</taxon>
        <taxon>Microthlaspi</taxon>
    </lineage>
</organism>
<dbReference type="Gene3D" id="3.40.50.720">
    <property type="entry name" value="NAD(P)-binding Rossmann-like Domain"/>
    <property type="match status" value="1"/>
</dbReference>
<name>A0A6D2LH49_9BRAS</name>
<keyword evidence="2 4" id="KW-0444">Lipid biosynthesis</keyword>
<dbReference type="PANTHER" id="PTHR11011">
    <property type="entry name" value="MALE STERILITY PROTEIN 2-RELATED"/>
    <property type="match status" value="1"/>
</dbReference>
<dbReference type="InterPro" id="IPR026055">
    <property type="entry name" value="FAR"/>
</dbReference>
<evidence type="ECO:0000256" key="4">
    <source>
        <dbReference type="RuleBase" id="RU363097"/>
    </source>
</evidence>
<dbReference type="GO" id="GO:0010345">
    <property type="term" value="P:suberin biosynthetic process"/>
    <property type="evidence" value="ECO:0007669"/>
    <property type="project" value="TreeGrafter"/>
</dbReference>
<dbReference type="SUPFAM" id="SSF51735">
    <property type="entry name" value="NAD(P)-binding Rossmann-fold domains"/>
    <property type="match status" value="1"/>
</dbReference>
<dbReference type="InterPro" id="IPR036291">
    <property type="entry name" value="NAD(P)-bd_dom_sf"/>
</dbReference>
<dbReference type="GO" id="GO:0035336">
    <property type="term" value="P:long-chain fatty-acyl-CoA metabolic process"/>
    <property type="evidence" value="ECO:0007669"/>
    <property type="project" value="TreeGrafter"/>
</dbReference>
<evidence type="ECO:0000259" key="6">
    <source>
        <dbReference type="Pfam" id="PF07993"/>
    </source>
</evidence>
<dbReference type="EMBL" id="CACVBM020001829">
    <property type="protein sequence ID" value="CAA7060509.1"/>
    <property type="molecule type" value="Genomic_DNA"/>
</dbReference>
<proteinExistence type="inferred from homology"/>
<gene>
    <name evidence="7" type="ORF">MERR_LOCUS47745</name>
</gene>
<dbReference type="GO" id="GO:0080019">
    <property type="term" value="F:alcohol-forming very long-chain fatty acyl-CoA reductase activity"/>
    <property type="evidence" value="ECO:0007669"/>
    <property type="project" value="InterPro"/>
</dbReference>
<dbReference type="InterPro" id="IPR013120">
    <property type="entry name" value="FAR_NAD-bd"/>
</dbReference>
<protein>
    <recommendedName>
        <fullName evidence="4">Fatty acyl-CoA reductase</fullName>
        <ecNumber evidence="4">1.2.1.84</ecNumber>
    </recommendedName>
</protein>
<evidence type="ECO:0000256" key="1">
    <source>
        <dbReference type="ARBA" id="ARBA00005928"/>
    </source>
</evidence>
<dbReference type="Proteomes" id="UP000467841">
    <property type="component" value="Unassembled WGS sequence"/>
</dbReference>
<dbReference type="Pfam" id="PF07993">
    <property type="entry name" value="NAD_binding_4"/>
    <property type="match status" value="1"/>
</dbReference>
<dbReference type="PANTHER" id="PTHR11011:SF66">
    <property type="entry name" value="FATTY ACYL-COA REDUCTASE 6, CHLOROPLASTIC"/>
    <property type="match status" value="1"/>
</dbReference>